<proteinExistence type="predicted"/>
<dbReference type="NCBIfam" id="TIGR03016">
    <property type="entry name" value="pepcterm_hypo_1"/>
    <property type="match status" value="1"/>
</dbReference>
<dbReference type="EMBL" id="KX259245">
    <property type="protein sequence ID" value="ANT95940.1"/>
    <property type="molecule type" value="Genomic_DNA"/>
</dbReference>
<protein>
    <submittedName>
        <fullName evidence="2">Porin beta-barrel protein</fullName>
    </submittedName>
</protein>
<feature type="compositionally biased region" description="Polar residues" evidence="1">
    <location>
        <begin position="57"/>
        <end position="73"/>
    </location>
</feature>
<reference evidence="2" key="1">
    <citation type="journal article" date="2016" name="Water Res.">
        <title>Comparative genomics analyses on EPS biosynthesis genes required for floc formation of Zoogloea resiniphila and other activated sludge bacteria.</title>
        <authorList>
            <person name="An W."/>
            <person name="Guo F."/>
            <person name="Song Y."/>
            <person name="Gao N."/>
            <person name="Bai S."/>
            <person name="Dai J."/>
            <person name="Wei H."/>
            <person name="Zhang L."/>
            <person name="Yu D."/>
            <person name="Xia M."/>
            <person name="Yu Y."/>
            <person name="Qi M."/>
            <person name="Tian C."/>
            <person name="Chen H."/>
            <person name="Wu Z."/>
            <person name="Zhang T."/>
            <person name="Qiu D."/>
        </authorList>
    </citation>
    <scope>NUCLEOTIDE SEQUENCE</scope>
    <source>
        <strain evidence="2">MMB</strain>
    </source>
</reference>
<organism evidence="2">
    <name type="scientific">Zoogloea resiniphila</name>
    <dbReference type="NCBI Taxonomy" id="40561"/>
    <lineage>
        <taxon>Bacteria</taxon>
        <taxon>Pseudomonadati</taxon>
        <taxon>Pseudomonadota</taxon>
        <taxon>Betaproteobacteria</taxon>
        <taxon>Rhodocyclales</taxon>
        <taxon>Zoogloeaceae</taxon>
        <taxon>Zoogloea</taxon>
    </lineage>
</organism>
<dbReference type="AlphaFoldDB" id="A0A1B1R2U0"/>
<name>A0A1B1R2U0_9RHOO</name>
<dbReference type="InterPro" id="IPR017467">
    <property type="entry name" value="CHP03016_PEP-CTERM"/>
</dbReference>
<evidence type="ECO:0000256" key="1">
    <source>
        <dbReference type="SAM" id="MobiDB-lite"/>
    </source>
</evidence>
<evidence type="ECO:0000313" key="2">
    <source>
        <dbReference type="EMBL" id="ANT95940.1"/>
    </source>
</evidence>
<accession>A0A1B1R2U0</accession>
<sequence>MKIRPSGSIRTAGRWRAVAILLPIGLPLGLGSSQVMAQEHVFRVIPSVRLTETITDNVGLSGTSGNQSTASGRSDSDWITMISPSVRMEARGTRLQGNLNLGVNSSWYANDSSRNQNMLSLGGNGKFEVLEKQAFIDVKGSISRELLSVLGPRPADQVTGTGNQAEVRNFNISPYVVGRFRESGSAELRYTSDITETNSAAVARTVRQVWALSATDPQVTGRLGWAFNFTDTQYSSQSLRDTSQQIVRLTGLVRIDPQFQLRLIAGSESNNLASLDTTRNFISGIGFDWTPSPITRVGATFEDRFFGPGYMINAEHRRARSAFRLSFSKDVSSISQSLFSGVTLYDLLMLQYAAQYPDVNARDSFVRNLMATQAPGVGNPVVGAQSVLTNGLFLDRRAQFGFNLTGVRNSLSLTTYRSERSSLVDRSYSLSGDFSSAASVTDLGGTLIVNHQLTPSTSANLMLNASRSHNDRATTGVPLSTRTRMITTGLTTSFSKKLNGSMMLRSNQSSGSTDYKENAIIGSISLQF</sequence>
<feature type="region of interest" description="Disordered" evidence="1">
    <location>
        <begin position="57"/>
        <end position="76"/>
    </location>
</feature>